<dbReference type="EMBL" id="AMQN01016079">
    <property type="status" value="NOT_ANNOTATED_CDS"/>
    <property type="molecule type" value="Genomic_DNA"/>
</dbReference>
<evidence type="ECO:0000313" key="3">
    <source>
        <dbReference type="Proteomes" id="UP000014760"/>
    </source>
</evidence>
<sequence>MALAFQVFYPEIIVLRNPEHAAYNETNNHRNAVMKPLAPKLSGFMRKSVKCKVPIGENRTALPTCSTDLFREYFSKIGSFPDCGTWLDSVGYGFSQRYGLDFCEFKPYSLPECSRRKGLHHILMMGDSTGWRNFMGLLNTTIYAGSTCHIVKDEGPLSQTPSSEYFSLGHRSLNNSFSVKLRGCHRCRASVFDCNMKTESGFHSLRLQFAAAYKFKDKSLTIPPGNPKWHSANTFQEFLFTTYLPLTGMPDTIVVSFPLNHEKFNDWIVQDFKYFIGVMLKHIPRTTQVHWIPTASEFETKRDPVRAAWCLNHTFSDEKLLATEYIYKLNNMLFKELKPYLLNSSYNMHGHLNLVNMSSTKEEWNEDGGYQALFLL</sequence>
<reference evidence="2" key="3">
    <citation type="submission" date="2015-06" db="UniProtKB">
        <authorList>
            <consortium name="EnsemblMetazoa"/>
        </authorList>
    </citation>
    <scope>IDENTIFICATION</scope>
</reference>
<dbReference type="OrthoDB" id="6319519at2759"/>
<proteinExistence type="predicted"/>
<dbReference type="HOGENOM" id="CLU_038092_0_0_1"/>
<evidence type="ECO:0000313" key="1">
    <source>
        <dbReference type="EMBL" id="ELT87094.1"/>
    </source>
</evidence>
<keyword evidence="3" id="KW-1185">Reference proteome</keyword>
<accession>R7T7X4</accession>
<dbReference type="EMBL" id="KB312518">
    <property type="protein sequence ID" value="ELT87094.1"/>
    <property type="molecule type" value="Genomic_DNA"/>
</dbReference>
<dbReference type="EnsemblMetazoa" id="CapteT213506">
    <property type="protein sequence ID" value="CapteP213506"/>
    <property type="gene ID" value="CapteG213506"/>
</dbReference>
<dbReference type="Proteomes" id="UP000014760">
    <property type="component" value="Unassembled WGS sequence"/>
</dbReference>
<reference evidence="3" key="1">
    <citation type="submission" date="2012-12" db="EMBL/GenBank/DDBJ databases">
        <authorList>
            <person name="Hellsten U."/>
            <person name="Grimwood J."/>
            <person name="Chapman J.A."/>
            <person name="Shapiro H."/>
            <person name="Aerts A."/>
            <person name="Otillar R.P."/>
            <person name="Terry A.Y."/>
            <person name="Boore J.L."/>
            <person name="Simakov O."/>
            <person name="Marletaz F."/>
            <person name="Cho S.-J."/>
            <person name="Edsinger-Gonzales E."/>
            <person name="Havlak P."/>
            <person name="Kuo D.-H."/>
            <person name="Larsson T."/>
            <person name="Lv J."/>
            <person name="Arendt D."/>
            <person name="Savage R."/>
            <person name="Osoegawa K."/>
            <person name="de Jong P."/>
            <person name="Lindberg D.R."/>
            <person name="Seaver E.C."/>
            <person name="Weisblat D.A."/>
            <person name="Putnam N.H."/>
            <person name="Grigoriev I.V."/>
            <person name="Rokhsar D.S."/>
        </authorList>
    </citation>
    <scope>NUCLEOTIDE SEQUENCE</scope>
    <source>
        <strain evidence="3">I ESC-2004</strain>
    </source>
</reference>
<evidence type="ECO:0000313" key="2">
    <source>
        <dbReference type="EnsemblMetazoa" id="CapteP213506"/>
    </source>
</evidence>
<protein>
    <submittedName>
        <fullName evidence="1 2">Uncharacterized protein</fullName>
    </submittedName>
</protein>
<organism evidence="1">
    <name type="scientific">Capitella teleta</name>
    <name type="common">Polychaete worm</name>
    <dbReference type="NCBI Taxonomy" id="283909"/>
    <lineage>
        <taxon>Eukaryota</taxon>
        <taxon>Metazoa</taxon>
        <taxon>Spiralia</taxon>
        <taxon>Lophotrochozoa</taxon>
        <taxon>Annelida</taxon>
        <taxon>Polychaeta</taxon>
        <taxon>Sedentaria</taxon>
        <taxon>Scolecida</taxon>
        <taxon>Capitellidae</taxon>
        <taxon>Capitella</taxon>
    </lineage>
</organism>
<reference evidence="1 3" key="2">
    <citation type="journal article" date="2013" name="Nature">
        <title>Insights into bilaterian evolution from three spiralian genomes.</title>
        <authorList>
            <person name="Simakov O."/>
            <person name="Marletaz F."/>
            <person name="Cho S.J."/>
            <person name="Edsinger-Gonzales E."/>
            <person name="Havlak P."/>
            <person name="Hellsten U."/>
            <person name="Kuo D.H."/>
            <person name="Larsson T."/>
            <person name="Lv J."/>
            <person name="Arendt D."/>
            <person name="Savage R."/>
            <person name="Osoegawa K."/>
            <person name="de Jong P."/>
            <person name="Grimwood J."/>
            <person name="Chapman J.A."/>
            <person name="Shapiro H."/>
            <person name="Aerts A."/>
            <person name="Otillar R.P."/>
            <person name="Terry A.Y."/>
            <person name="Boore J.L."/>
            <person name="Grigoriev I.V."/>
            <person name="Lindberg D.R."/>
            <person name="Seaver E.C."/>
            <person name="Weisblat D.A."/>
            <person name="Putnam N.H."/>
            <person name="Rokhsar D.S."/>
        </authorList>
    </citation>
    <scope>NUCLEOTIDE SEQUENCE</scope>
    <source>
        <strain evidence="1 3">I ESC-2004</strain>
    </source>
</reference>
<dbReference type="AlphaFoldDB" id="R7T7X4"/>
<name>R7T7X4_CAPTE</name>
<gene>
    <name evidence="1" type="ORF">CAPTEDRAFT_213506</name>
</gene>